<organism evidence="1 2">
    <name type="scientific">Phakopsora pachyrhizi</name>
    <name type="common">Asian soybean rust disease fungus</name>
    <dbReference type="NCBI Taxonomy" id="170000"/>
    <lineage>
        <taxon>Eukaryota</taxon>
        <taxon>Fungi</taxon>
        <taxon>Dikarya</taxon>
        <taxon>Basidiomycota</taxon>
        <taxon>Pucciniomycotina</taxon>
        <taxon>Pucciniomycetes</taxon>
        <taxon>Pucciniales</taxon>
        <taxon>Phakopsoraceae</taxon>
        <taxon>Phakopsora</taxon>
    </lineage>
</organism>
<proteinExistence type="predicted"/>
<evidence type="ECO:0000313" key="1">
    <source>
        <dbReference type="EMBL" id="CAH7675569.1"/>
    </source>
</evidence>
<protein>
    <submittedName>
        <fullName evidence="1">Uncharacterized protein</fullName>
    </submittedName>
</protein>
<reference evidence="1" key="1">
    <citation type="submission" date="2022-06" db="EMBL/GenBank/DDBJ databases">
        <authorList>
            <consortium name="SYNGENTA / RWTH Aachen University"/>
        </authorList>
    </citation>
    <scope>NUCLEOTIDE SEQUENCE</scope>
</reference>
<dbReference type="EMBL" id="CALTRL010002366">
    <property type="protein sequence ID" value="CAH7675569.1"/>
    <property type="molecule type" value="Genomic_DNA"/>
</dbReference>
<keyword evidence="2" id="KW-1185">Reference proteome</keyword>
<dbReference type="Proteomes" id="UP001153365">
    <property type="component" value="Unassembled WGS sequence"/>
</dbReference>
<evidence type="ECO:0000313" key="2">
    <source>
        <dbReference type="Proteomes" id="UP001153365"/>
    </source>
</evidence>
<comment type="caution">
    <text evidence="1">The sequence shown here is derived from an EMBL/GenBank/DDBJ whole genome shotgun (WGS) entry which is preliminary data.</text>
</comment>
<accession>A0AAV0B1K3</accession>
<sequence>MHNCWSKGVANILNELSVKDHYDILNYSFKNYVNYYFYRSFNFRSSNNEFRYIYEVLDFFKEPQALDKLSNSENLPHSEKQLTKSVARTLINIVSVPKFLDYLMYSCIWSFAYYIVEFLVTDQSSRFLELYQEQIEKSSLMEKIDLIKKFITLKKEANQLLPSKLNIMTRKSSEVWKRLGDDRIVKWFDQYFVKLNKLDKDFKSLKNQIENHLSVYKKLNSHPELNNRSHKQYISCQLGGLLNTKIIGHFLSKNIVKSKLIKSERKKHLKMIKFAIKRKKVDTKNSSPPIKNHNNNQKNLPIRIKNKVKLFLKNGFKMLE</sequence>
<dbReference type="AlphaFoldDB" id="A0AAV0B1K3"/>
<gene>
    <name evidence="1" type="ORF">PPACK8108_LOCUS10590</name>
</gene>
<name>A0AAV0B1K3_PHAPC</name>